<accession>A0A4S8M8A2</accession>
<dbReference type="EMBL" id="ML179143">
    <property type="protein sequence ID" value="THU98073.1"/>
    <property type="molecule type" value="Genomic_DNA"/>
</dbReference>
<evidence type="ECO:0000313" key="1">
    <source>
        <dbReference type="EMBL" id="THU98073.1"/>
    </source>
</evidence>
<gene>
    <name evidence="1" type="ORF">K435DRAFT_38920</name>
</gene>
<name>A0A4S8M8A2_DENBC</name>
<dbReference type="AlphaFoldDB" id="A0A4S8M8A2"/>
<proteinExistence type="predicted"/>
<evidence type="ECO:0000313" key="2">
    <source>
        <dbReference type="Proteomes" id="UP000297245"/>
    </source>
</evidence>
<keyword evidence="2" id="KW-1185">Reference proteome</keyword>
<sequence>MAIIFFLYNAKYDTIEQIGEVILPDMLPLVCAEIITALMDYSTQISPLEKSTSHANHQNG</sequence>
<dbReference type="Proteomes" id="UP000297245">
    <property type="component" value="Unassembled WGS sequence"/>
</dbReference>
<reference evidence="1 2" key="1">
    <citation type="journal article" date="2019" name="Nat. Ecol. Evol.">
        <title>Megaphylogeny resolves global patterns of mushroom evolution.</title>
        <authorList>
            <person name="Varga T."/>
            <person name="Krizsan K."/>
            <person name="Foldi C."/>
            <person name="Dima B."/>
            <person name="Sanchez-Garcia M."/>
            <person name="Sanchez-Ramirez S."/>
            <person name="Szollosi G.J."/>
            <person name="Szarkandi J.G."/>
            <person name="Papp V."/>
            <person name="Albert L."/>
            <person name="Andreopoulos W."/>
            <person name="Angelini C."/>
            <person name="Antonin V."/>
            <person name="Barry K.W."/>
            <person name="Bougher N.L."/>
            <person name="Buchanan P."/>
            <person name="Buyck B."/>
            <person name="Bense V."/>
            <person name="Catcheside P."/>
            <person name="Chovatia M."/>
            <person name="Cooper J."/>
            <person name="Damon W."/>
            <person name="Desjardin D."/>
            <person name="Finy P."/>
            <person name="Geml J."/>
            <person name="Haridas S."/>
            <person name="Hughes K."/>
            <person name="Justo A."/>
            <person name="Karasinski D."/>
            <person name="Kautmanova I."/>
            <person name="Kiss B."/>
            <person name="Kocsube S."/>
            <person name="Kotiranta H."/>
            <person name="LaButti K.M."/>
            <person name="Lechner B.E."/>
            <person name="Liimatainen K."/>
            <person name="Lipzen A."/>
            <person name="Lukacs Z."/>
            <person name="Mihaltcheva S."/>
            <person name="Morgado L.N."/>
            <person name="Niskanen T."/>
            <person name="Noordeloos M.E."/>
            <person name="Ohm R.A."/>
            <person name="Ortiz-Santana B."/>
            <person name="Ovrebo C."/>
            <person name="Racz N."/>
            <person name="Riley R."/>
            <person name="Savchenko A."/>
            <person name="Shiryaev A."/>
            <person name="Soop K."/>
            <person name="Spirin V."/>
            <person name="Szebenyi C."/>
            <person name="Tomsovsky M."/>
            <person name="Tulloss R.E."/>
            <person name="Uehling J."/>
            <person name="Grigoriev I.V."/>
            <person name="Vagvolgyi C."/>
            <person name="Papp T."/>
            <person name="Martin F.M."/>
            <person name="Miettinen O."/>
            <person name="Hibbett D.S."/>
            <person name="Nagy L.G."/>
        </authorList>
    </citation>
    <scope>NUCLEOTIDE SEQUENCE [LARGE SCALE GENOMIC DNA]</scope>
    <source>
        <strain evidence="1 2">CBS 962.96</strain>
    </source>
</reference>
<protein>
    <submittedName>
        <fullName evidence="1">Uncharacterized protein</fullName>
    </submittedName>
</protein>
<organism evidence="1 2">
    <name type="scientific">Dendrothele bispora (strain CBS 962.96)</name>
    <dbReference type="NCBI Taxonomy" id="1314807"/>
    <lineage>
        <taxon>Eukaryota</taxon>
        <taxon>Fungi</taxon>
        <taxon>Dikarya</taxon>
        <taxon>Basidiomycota</taxon>
        <taxon>Agaricomycotina</taxon>
        <taxon>Agaricomycetes</taxon>
        <taxon>Agaricomycetidae</taxon>
        <taxon>Agaricales</taxon>
        <taxon>Agaricales incertae sedis</taxon>
        <taxon>Dendrothele</taxon>
    </lineage>
</organism>